<dbReference type="HOGENOM" id="CLU_016785_0_1_1"/>
<keyword evidence="4" id="KW-1185">Reference proteome</keyword>
<dbReference type="SMART" id="SM00558">
    <property type="entry name" value="JmjC"/>
    <property type="match status" value="1"/>
</dbReference>
<feature type="compositionally biased region" description="Polar residues" evidence="1">
    <location>
        <begin position="386"/>
        <end position="401"/>
    </location>
</feature>
<dbReference type="Pfam" id="PF13621">
    <property type="entry name" value="Cupin_8"/>
    <property type="match status" value="1"/>
</dbReference>
<name>J4H4I2_9APHY</name>
<dbReference type="AlphaFoldDB" id="J4H4I2"/>
<dbReference type="InterPro" id="IPR041667">
    <property type="entry name" value="Cupin_8"/>
</dbReference>
<dbReference type="OrthoDB" id="47172at2759"/>
<accession>J4H4I2</accession>
<dbReference type="PROSITE" id="PS51184">
    <property type="entry name" value="JMJC"/>
    <property type="match status" value="1"/>
</dbReference>
<evidence type="ECO:0000256" key="1">
    <source>
        <dbReference type="SAM" id="MobiDB-lite"/>
    </source>
</evidence>
<dbReference type="STRING" id="599839.J4H4I2"/>
<dbReference type="PANTHER" id="PTHR12461:SF94">
    <property type="entry name" value="JMJC DOMAIN-CONTAINING PROTEIN"/>
    <property type="match status" value="1"/>
</dbReference>
<reference evidence="3 4" key="1">
    <citation type="journal article" date="2012" name="Appl. Environ. Microbiol.">
        <title>Short-read sequencing for genomic analysis of the brown rot fungus Fibroporia radiculosa.</title>
        <authorList>
            <person name="Tang J.D."/>
            <person name="Perkins A.D."/>
            <person name="Sonstegard T.S."/>
            <person name="Schroeder S.G."/>
            <person name="Burgess S.C."/>
            <person name="Diehl S.V."/>
        </authorList>
    </citation>
    <scope>NUCLEOTIDE SEQUENCE [LARGE SCALE GENOMIC DNA]</scope>
    <source>
        <strain evidence="3 4">TFFH 294</strain>
    </source>
</reference>
<feature type="region of interest" description="Disordered" evidence="1">
    <location>
        <begin position="369"/>
        <end position="401"/>
    </location>
</feature>
<dbReference type="Gene3D" id="2.60.120.650">
    <property type="entry name" value="Cupin"/>
    <property type="match status" value="1"/>
</dbReference>
<evidence type="ECO:0000313" key="4">
    <source>
        <dbReference type="Proteomes" id="UP000006352"/>
    </source>
</evidence>
<protein>
    <recommendedName>
        <fullName evidence="2">JmjC domain-containing protein</fullName>
    </recommendedName>
</protein>
<gene>
    <name evidence="3" type="ORF">FIBRA_07241</name>
</gene>
<dbReference type="SUPFAM" id="SSF51197">
    <property type="entry name" value="Clavaminate synthase-like"/>
    <property type="match status" value="1"/>
</dbReference>
<evidence type="ECO:0000259" key="2">
    <source>
        <dbReference type="PROSITE" id="PS51184"/>
    </source>
</evidence>
<evidence type="ECO:0000313" key="3">
    <source>
        <dbReference type="EMBL" id="CCM05039.1"/>
    </source>
</evidence>
<dbReference type="GeneID" id="24099950"/>
<dbReference type="Proteomes" id="UP000006352">
    <property type="component" value="Unassembled WGS sequence"/>
</dbReference>
<dbReference type="InParanoid" id="J4H4I2"/>
<proteinExistence type="predicted"/>
<feature type="domain" description="JmjC" evidence="2">
    <location>
        <begin position="278"/>
        <end position="458"/>
    </location>
</feature>
<dbReference type="InterPro" id="IPR003347">
    <property type="entry name" value="JmjC_dom"/>
</dbReference>
<dbReference type="PANTHER" id="PTHR12461">
    <property type="entry name" value="HYPOXIA-INDUCIBLE FACTOR 1 ALPHA INHIBITOR-RELATED"/>
    <property type="match status" value="1"/>
</dbReference>
<sequence length="458" mass="50574">MAASVAPPSLLAVSLHTLQHDLASNIPEIQSCPGEPAGTLQHAVTKLTDGELPLDEDTCLGLEHVINLAYDKMASSPRQSSTSWRRLYTDACILRSLADIRSLLLTEDVQLARSCIARLDHAIVIAGAPGECRLDLIHILITQVQCRCLGFQVVTSSSHMVQPVFNSTMPEEQLLPIVESASESVPRLQAPPSLTAFISQYSRHPFIIPAFISDWPAMTQHPWESPAYLRSVSGPGRVVPIEVGSDYRNDDWTQQMMSWDNFLDALQPNRSQKGQPILYLAQHNLLTQFPQLRDDIVVPDYVYASLSAPDDYPQYCPPGNDDELIINAWLGPAGAVSPAHTDPFYNFYAQVVGRKTVWLAPPDASPSMYPYPPPSSTAHDSPHNPAANNTSPSMSNTSQVDVFQSRAGAEETRPMFWSDAVPRALAVTLEPGDLLFFPPGWWHAMRSEETSFSVSMWF</sequence>
<dbReference type="EMBL" id="HE797177">
    <property type="protein sequence ID" value="CCM05039.1"/>
    <property type="molecule type" value="Genomic_DNA"/>
</dbReference>
<organism evidence="3 4">
    <name type="scientific">Fibroporia radiculosa</name>
    <dbReference type="NCBI Taxonomy" id="599839"/>
    <lineage>
        <taxon>Eukaryota</taxon>
        <taxon>Fungi</taxon>
        <taxon>Dikarya</taxon>
        <taxon>Basidiomycota</taxon>
        <taxon>Agaricomycotina</taxon>
        <taxon>Agaricomycetes</taxon>
        <taxon>Polyporales</taxon>
        <taxon>Fibroporiaceae</taxon>
        <taxon>Fibroporia</taxon>
    </lineage>
</organism>
<dbReference type="RefSeq" id="XP_012184322.1">
    <property type="nucleotide sequence ID" value="XM_012328932.1"/>
</dbReference>